<dbReference type="EMBL" id="QXGK01000010">
    <property type="protein sequence ID" value="RSX56331.1"/>
    <property type="molecule type" value="Genomic_DNA"/>
</dbReference>
<dbReference type="InterPro" id="IPR006674">
    <property type="entry name" value="HD_domain"/>
</dbReference>
<evidence type="ECO:0000313" key="2">
    <source>
        <dbReference type="EMBL" id="RSX56331.1"/>
    </source>
</evidence>
<dbReference type="Proteomes" id="UP000287470">
    <property type="component" value="Unassembled WGS sequence"/>
</dbReference>
<evidence type="ECO:0000259" key="1">
    <source>
        <dbReference type="SMART" id="SM00471"/>
    </source>
</evidence>
<keyword evidence="3" id="KW-1185">Reference proteome</keyword>
<accession>A0A430FTQ6</accession>
<dbReference type="OrthoDB" id="360187at2"/>
<dbReference type="RefSeq" id="WP_125968400.1">
    <property type="nucleotide sequence ID" value="NZ_QXGK01000010.1"/>
</dbReference>
<name>A0A430FTQ6_9BIFI</name>
<feature type="domain" description="HD/PDEase" evidence="1">
    <location>
        <begin position="34"/>
        <end position="156"/>
    </location>
</feature>
<dbReference type="InterPro" id="IPR003607">
    <property type="entry name" value="HD/PDEase_dom"/>
</dbReference>
<proteinExistence type="predicted"/>
<reference evidence="2 3" key="1">
    <citation type="submission" date="2018-09" db="EMBL/GenBank/DDBJ databases">
        <title>Characterization of the phylogenetic diversity of five novel species belonging to the genus Bifidobacterium.</title>
        <authorList>
            <person name="Lugli G.A."/>
            <person name="Duranti S."/>
            <person name="Milani C."/>
        </authorList>
    </citation>
    <scope>NUCLEOTIDE SEQUENCE [LARGE SCALE GENOMIC DNA]</scope>
    <source>
        <strain evidence="2 3">2033B</strain>
    </source>
</reference>
<dbReference type="CDD" id="cd00077">
    <property type="entry name" value="HDc"/>
    <property type="match status" value="1"/>
</dbReference>
<evidence type="ECO:0000313" key="3">
    <source>
        <dbReference type="Proteomes" id="UP000287470"/>
    </source>
</evidence>
<dbReference type="AlphaFoldDB" id="A0A430FTQ6"/>
<dbReference type="Pfam" id="PF01966">
    <property type="entry name" value="HD"/>
    <property type="match status" value="1"/>
</dbReference>
<organism evidence="2 3">
    <name type="scientific">Bifidobacterium samirii</name>
    <dbReference type="NCBI Taxonomy" id="2306974"/>
    <lineage>
        <taxon>Bacteria</taxon>
        <taxon>Bacillati</taxon>
        <taxon>Actinomycetota</taxon>
        <taxon>Actinomycetes</taxon>
        <taxon>Bifidobacteriales</taxon>
        <taxon>Bifidobacteriaceae</taxon>
        <taxon>Bifidobacterium</taxon>
    </lineage>
</organism>
<dbReference type="GO" id="GO:0016787">
    <property type="term" value="F:hydrolase activity"/>
    <property type="evidence" value="ECO:0007669"/>
    <property type="project" value="UniProtKB-KW"/>
</dbReference>
<sequence>MLTRTQIRALVDEHGRDIIEHEHMRIERGCYQHGSVTTFAHSIRVACLAVWLADRLRLWRRVDARSLVRAALLHDYFLYDWHDWDDGEHRLHGFTHGGAALRNAMRDFRLNHVERDSIRCHMFPMTPKPPTYVEGWLVTMSDKLSATRETVSLSRFDNPRLMGGRGRGRVRAPRAGRRG</sequence>
<gene>
    <name evidence="2" type="ORF">D2E24_1144</name>
</gene>
<protein>
    <submittedName>
        <fullName evidence="2">Phosphohydrolase</fullName>
    </submittedName>
</protein>
<keyword evidence="2" id="KW-0378">Hydrolase</keyword>
<dbReference type="Gene3D" id="1.10.3210.10">
    <property type="entry name" value="Hypothetical protein af1432"/>
    <property type="match status" value="1"/>
</dbReference>
<dbReference type="SMART" id="SM00471">
    <property type="entry name" value="HDc"/>
    <property type="match status" value="1"/>
</dbReference>
<dbReference type="SUPFAM" id="SSF109604">
    <property type="entry name" value="HD-domain/PDEase-like"/>
    <property type="match status" value="1"/>
</dbReference>
<comment type="caution">
    <text evidence="2">The sequence shown here is derived from an EMBL/GenBank/DDBJ whole genome shotgun (WGS) entry which is preliminary data.</text>
</comment>